<dbReference type="PATRIC" id="fig|1234597.4.peg.3415"/>
<gene>
    <name evidence="2" type="ORF">D584_16560</name>
</gene>
<keyword evidence="1" id="KW-0175">Coiled coil</keyword>
<evidence type="ECO:0000313" key="2">
    <source>
        <dbReference type="EMBL" id="ELT48111.1"/>
    </source>
</evidence>
<reference evidence="2 3" key="1">
    <citation type="journal article" date="2013" name="Gut Pathog.">
        <title>Draft genome of Ochrobactrum intermedium strain M86 isolated from non-ulcer dyspeptic individual from India.</title>
        <authorList>
            <person name="Kulkarni G."/>
            <person name="Dhotre D."/>
            <person name="Dharne M."/>
            <person name="Shetty S."/>
            <person name="Chowdhury S."/>
            <person name="Misra V."/>
            <person name="Misra S."/>
            <person name="Patole M."/>
            <person name="Shouche Y."/>
        </authorList>
    </citation>
    <scope>NUCLEOTIDE SEQUENCE [LARGE SCALE GENOMIC DNA]</scope>
    <source>
        <strain evidence="2 3">M86</strain>
    </source>
</reference>
<protein>
    <submittedName>
        <fullName evidence="2">Uncharacterized protein</fullName>
    </submittedName>
</protein>
<proteinExistence type="predicted"/>
<dbReference type="AlphaFoldDB" id="M5JX20"/>
<evidence type="ECO:0000313" key="3">
    <source>
        <dbReference type="Proteomes" id="UP000011971"/>
    </source>
</evidence>
<evidence type="ECO:0000256" key="1">
    <source>
        <dbReference type="SAM" id="Coils"/>
    </source>
</evidence>
<feature type="coiled-coil region" evidence="1">
    <location>
        <begin position="70"/>
        <end position="118"/>
    </location>
</feature>
<sequence length="154" mass="17260">MDNKLDPNDKLVYEVKFPRNGDKRLVYKSQAEELLAAERAEKDGWKELHDAAQVAVKERTEACNNLYKQVNDLKADNAAKDARVEFLERVWKKTESHTEALEAKLAAAEKALERAEFGFDQIHQSLMSNGPKQASGEVAAFFLAETRAVLGGKP</sequence>
<organism evidence="2 3">
    <name type="scientific">Brucella intermedia M86</name>
    <dbReference type="NCBI Taxonomy" id="1234597"/>
    <lineage>
        <taxon>Bacteria</taxon>
        <taxon>Pseudomonadati</taxon>
        <taxon>Pseudomonadota</taxon>
        <taxon>Alphaproteobacteria</taxon>
        <taxon>Hyphomicrobiales</taxon>
        <taxon>Brucellaceae</taxon>
        <taxon>Brucella/Ochrobactrum group</taxon>
        <taxon>Brucella</taxon>
    </lineage>
</organism>
<accession>M5JX20</accession>
<dbReference type="Proteomes" id="UP000011971">
    <property type="component" value="Unassembled WGS sequence"/>
</dbReference>
<comment type="caution">
    <text evidence="2">The sequence shown here is derived from an EMBL/GenBank/DDBJ whole genome shotgun (WGS) entry which is preliminary data.</text>
</comment>
<dbReference type="EMBL" id="AOGE01000041">
    <property type="protein sequence ID" value="ELT48111.1"/>
    <property type="molecule type" value="Genomic_DNA"/>
</dbReference>
<name>M5JX20_9HYPH</name>